<gene>
    <name evidence="1" type="ORF">PS273GM_13090</name>
</gene>
<reference evidence="1 2" key="1">
    <citation type="submission" date="2016-05" db="EMBL/GenBank/DDBJ databases">
        <title>Genome sequence of Pseudomonas stutzeri 273 and identification of the exopolysaccharide biosynthesis locus.</title>
        <authorList>
            <person name="Wu S."/>
            <person name="Sun C."/>
        </authorList>
    </citation>
    <scope>NUCLEOTIDE SEQUENCE [LARGE SCALE GENOMIC DNA]</scope>
    <source>
        <strain evidence="1 2">273</strain>
    </source>
</reference>
<accession>A0A172WRG7</accession>
<dbReference type="RefSeq" id="WP_064481584.1">
    <property type="nucleotide sequence ID" value="NZ_CP015641.1"/>
</dbReference>
<sequence>MNKYDELKRLAEATFGQNWRAGNYYGKPFIASYQVLADTADGLCVILEGNQNFRQEAEANAAFVGAANPATVLELIAENERLQADKNTVDCRFEVSRDTLEVIRGCLRQAESEIDQMKAQSVERGAVSRALHEAVSAIYFDDSSDFGSALWAVVRHLAPELIEELESDPSAVWHKTEALAEQESSK</sequence>
<dbReference type="AlphaFoldDB" id="A0A172WRG7"/>
<evidence type="ECO:0000313" key="1">
    <source>
        <dbReference type="EMBL" id="ANF26010.1"/>
    </source>
</evidence>
<dbReference type="InterPro" id="IPR025153">
    <property type="entry name" value="Ead_Ea22"/>
</dbReference>
<proteinExistence type="predicted"/>
<protein>
    <recommendedName>
        <fullName evidence="3">Ead/Ea22-like family protein</fullName>
    </recommendedName>
</protein>
<evidence type="ECO:0008006" key="3">
    <source>
        <dbReference type="Google" id="ProtNLM"/>
    </source>
</evidence>
<evidence type="ECO:0000313" key="2">
    <source>
        <dbReference type="Proteomes" id="UP000077787"/>
    </source>
</evidence>
<dbReference type="OrthoDB" id="7032078at2"/>
<organism evidence="1 2">
    <name type="scientific">Stutzerimonas stutzeri</name>
    <name type="common">Pseudomonas stutzeri</name>
    <dbReference type="NCBI Taxonomy" id="316"/>
    <lineage>
        <taxon>Bacteria</taxon>
        <taxon>Pseudomonadati</taxon>
        <taxon>Pseudomonadota</taxon>
        <taxon>Gammaproteobacteria</taxon>
        <taxon>Pseudomonadales</taxon>
        <taxon>Pseudomonadaceae</taxon>
        <taxon>Stutzerimonas</taxon>
    </lineage>
</organism>
<dbReference type="Pfam" id="PF13935">
    <property type="entry name" value="Ead_Ea22"/>
    <property type="match status" value="1"/>
</dbReference>
<dbReference type="EMBL" id="CP015641">
    <property type="protein sequence ID" value="ANF26010.1"/>
    <property type="molecule type" value="Genomic_DNA"/>
</dbReference>
<name>A0A172WRG7_STUST</name>
<dbReference type="Proteomes" id="UP000077787">
    <property type="component" value="Chromosome"/>
</dbReference>